<evidence type="ECO:0000313" key="9">
    <source>
        <dbReference type="Proteomes" id="UP001652623"/>
    </source>
</evidence>
<keyword evidence="4" id="KW-0238">DNA-binding</keyword>
<evidence type="ECO:0000259" key="8">
    <source>
        <dbReference type="PROSITE" id="PS50888"/>
    </source>
</evidence>
<accession>A0A6P3YVQ5</accession>
<feature type="compositionally biased region" description="Basic residues" evidence="7">
    <location>
        <begin position="1"/>
        <end position="12"/>
    </location>
</feature>
<keyword evidence="3" id="KW-0805">Transcription regulation</keyword>
<dbReference type="Proteomes" id="UP001652623">
    <property type="component" value="Chromosome 5"/>
</dbReference>
<dbReference type="InterPro" id="IPR011598">
    <property type="entry name" value="bHLH_dom"/>
</dbReference>
<evidence type="ECO:0000256" key="6">
    <source>
        <dbReference type="ARBA" id="ARBA00023242"/>
    </source>
</evidence>
<dbReference type="GO" id="GO:0046983">
    <property type="term" value="F:protein dimerization activity"/>
    <property type="evidence" value="ECO:0007669"/>
    <property type="project" value="InterPro"/>
</dbReference>
<evidence type="ECO:0000256" key="7">
    <source>
        <dbReference type="SAM" id="MobiDB-lite"/>
    </source>
</evidence>
<keyword evidence="9" id="KW-1185">Reference proteome</keyword>
<keyword evidence="5" id="KW-0804">Transcription</keyword>
<protein>
    <submittedName>
        <fullName evidence="10">Transcription factor bHLH110 isoform X1</fullName>
    </submittedName>
</protein>
<dbReference type="InterPro" id="IPR045843">
    <property type="entry name" value="IND-like"/>
</dbReference>
<feature type="compositionally biased region" description="Polar residues" evidence="7">
    <location>
        <begin position="300"/>
        <end position="310"/>
    </location>
</feature>
<comment type="subcellular location">
    <subcellularLocation>
        <location evidence="1">Nucleus</location>
    </subcellularLocation>
</comment>
<evidence type="ECO:0000256" key="2">
    <source>
        <dbReference type="ARBA" id="ARBA00011738"/>
    </source>
</evidence>
<dbReference type="Gene3D" id="4.10.280.10">
    <property type="entry name" value="Helix-loop-helix DNA-binding domain"/>
    <property type="match status" value="1"/>
</dbReference>
<dbReference type="GO" id="GO:0005634">
    <property type="term" value="C:nucleus"/>
    <property type="evidence" value="ECO:0007669"/>
    <property type="project" value="UniProtKB-SubCell"/>
</dbReference>
<comment type="subunit">
    <text evidence="2">Homodimer.</text>
</comment>
<dbReference type="FunFam" id="4.10.280.10:FF:000032">
    <property type="entry name" value="Transcription factor bHLH123 family"/>
    <property type="match status" value="1"/>
</dbReference>
<feature type="domain" description="BHLH" evidence="8">
    <location>
        <begin position="315"/>
        <end position="364"/>
    </location>
</feature>
<dbReference type="AlphaFoldDB" id="A0A6P3YVQ5"/>
<feature type="region of interest" description="Disordered" evidence="7">
    <location>
        <begin position="293"/>
        <end position="324"/>
    </location>
</feature>
<gene>
    <name evidence="10" type="primary">LOC107403686</name>
</gene>
<dbReference type="InterPro" id="IPR036638">
    <property type="entry name" value="HLH_DNA-bd_sf"/>
</dbReference>
<evidence type="ECO:0000256" key="3">
    <source>
        <dbReference type="ARBA" id="ARBA00023015"/>
    </source>
</evidence>
<dbReference type="GO" id="GO:0000978">
    <property type="term" value="F:RNA polymerase II cis-regulatory region sequence-specific DNA binding"/>
    <property type="evidence" value="ECO:0007669"/>
    <property type="project" value="TreeGrafter"/>
</dbReference>
<proteinExistence type="predicted"/>
<evidence type="ECO:0000256" key="1">
    <source>
        <dbReference type="ARBA" id="ARBA00004123"/>
    </source>
</evidence>
<dbReference type="RefSeq" id="XP_015866079.4">
    <property type="nucleotide sequence ID" value="XM_016010593.4"/>
</dbReference>
<reference evidence="10" key="1">
    <citation type="submission" date="2025-08" db="UniProtKB">
        <authorList>
            <consortium name="RefSeq"/>
        </authorList>
    </citation>
    <scope>IDENTIFICATION</scope>
    <source>
        <tissue evidence="10">Seedling</tissue>
    </source>
</reference>
<evidence type="ECO:0000256" key="5">
    <source>
        <dbReference type="ARBA" id="ARBA00023163"/>
    </source>
</evidence>
<dbReference type="SUPFAM" id="SSF47459">
    <property type="entry name" value="HLH, helix-loop-helix DNA-binding domain"/>
    <property type="match status" value="1"/>
</dbReference>
<dbReference type="CDD" id="cd11393">
    <property type="entry name" value="bHLH_AtbHLH_like"/>
    <property type="match status" value="1"/>
</dbReference>
<dbReference type="InParanoid" id="A0A6P3YVQ5"/>
<keyword evidence="6" id="KW-0539">Nucleus</keyword>
<dbReference type="FunCoup" id="A0A6P3YVQ5">
    <property type="interactions" value="503"/>
</dbReference>
<dbReference type="InterPro" id="IPR045239">
    <property type="entry name" value="bHLH95_bHLH"/>
</dbReference>
<dbReference type="PROSITE" id="PS50888">
    <property type="entry name" value="BHLH"/>
    <property type="match status" value="1"/>
</dbReference>
<feature type="region of interest" description="Disordered" evidence="7">
    <location>
        <begin position="1"/>
        <end position="27"/>
    </location>
</feature>
<evidence type="ECO:0000313" key="10">
    <source>
        <dbReference type="RefSeq" id="XP_015866079.4"/>
    </source>
</evidence>
<organism evidence="9 10">
    <name type="scientific">Ziziphus jujuba</name>
    <name type="common">Chinese jujube</name>
    <name type="synonym">Ziziphus sativa</name>
    <dbReference type="NCBI Taxonomy" id="326968"/>
    <lineage>
        <taxon>Eukaryota</taxon>
        <taxon>Viridiplantae</taxon>
        <taxon>Streptophyta</taxon>
        <taxon>Embryophyta</taxon>
        <taxon>Tracheophyta</taxon>
        <taxon>Spermatophyta</taxon>
        <taxon>Magnoliopsida</taxon>
        <taxon>eudicotyledons</taxon>
        <taxon>Gunneridae</taxon>
        <taxon>Pentapetalae</taxon>
        <taxon>rosids</taxon>
        <taxon>fabids</taxon>
        <taxon>Rosales</taxon>
        <taxon>Rhamnaceae</taxon>
        <taxon>Paliureae</taxon>
        <taxon>Ziziphus</taxon>
    </lineage>
</organism>
<dbReference type="PANTHER" id="PTHR16223">
    <property type="entry name" value="TRANSCRIPTION FACTOR BHLH83-RELATED"/>
    <property type="match status" value="1"/>
</dbReference>
<sequence length="439" mass="47647">MESANLHHHHQHQLQDQRASSTSSLGSAAPSCYGFGNNNHFWTSSSTTTTNNTAFIGHSNPNYNGRQKSNILVSPLNNSMVPDMGFHWTDNAGAQSFSSQSAHDLQQTKIKEEQPFPKFTELLNGPSNMDEYYFLPQMIKNEHKDLSELSEKLLLKTLTSSCQINGHQISTGDFLSNNNNMNGAVGVHYGRGQFSQIYPSINISNLNQSSSSSSSSPTTSTALSSSCSSLNMSLRALDHLASSTLSGSSLDHHNLGGVNSSFGLDQMPQPHHRLSCSAHRKVVSSFNNEVIEAKRPAGSSMETKGTQASQKKSRLESRTPCPPFKVRKEKLGDRIAALQQLVAPFGKTDTASVLMEAIGYIKFLQNQVETLSVPYMKSAARNKSYKTMQGGPKGNGNEEAKRDLRSQGLCLVPLSCMSYMTGEGGGGSVWPPSNFGGET</sequence>
<name>A0A6P3YVQ5_ZIZJJ</name>
<dbReference type="PANTHER" id="PTHR16223:SF56">
    <property type="entry name" value="TRANSCRIPTION FACTOR BHLH110"/>
    <property type="match status" value="1"/>
</dbReference>
<dbReference type="KEGG" id="zju:107403686"/>
<dbReference type="GeneID" id="107403686"/>
<evidence type="ECO:0000256" key="4">
    <source>
        <dbReference type="ARBA" id="ARBA00023125"/>
    </source>
</evidence>
<dbReference type="GO" id="GO:0000981">
    <property type="term" value="F:DNA-binding transcription factor activity, RNA polymerase II-specific"/>
    <property type="evidence" value="ECO:0007669"/>
    <property type="project" value="TreeGrafter"/>
</dbReference>